<evidence type="ECO:0000313" key="1">
    <source>
        <dbReference type="EMBL" id="KAG8055608.1"/>
    </source>
</evidence>
<reference evidence="1" key="2">
    <citation type="submission" date="2021-02" db="EMBL/GenBank/DDBJ databases">
        <authorList>
            <person name="Kimball J.A."/>
            <person name="Haas M.W."/>
            <person name="Macchietto M."/>
            <person name="Kono T."/>
            <person name="Duquette J."/>
            <person name="Shao M."/>
        </authorList>
    </citation>
    <scope>NUCLEOTIDE SEQUENCE</scope>
    <source>
        <tissue evidence="1">Fresh leaf tissue</tissue>
    </source>
</reference>
<reference evidence="1" key="1">
    <citation type="journal article" date="2021" name="bioRxiv">
        <title>Whole Genome Assembly and Annotation of Northern Wild Rice, Zizania palustris L., Supports a Whole Genome Duplication in the Zizania Genus.</title>
        <authorList>
            <person name="Haas M."/>
            <person name="Kono T."/>
            <person name="Macchietto M."/>
            <person name="Millas R."/>
            <person name="McGilp L."/>
            <person name="Shao M."/>
            <person name="Duquette J."/>
            <person name="Hirsch C.N."/>
            <person name="Kimball J."/>
        </authorList>
    </citation>
    <scope>NUCLEOTIDE SEQUENCE</scope>
    <source>
        <tissue evidence="1">Fresh leaf tissue</tissue>
    </source>
</reference>
<comment type="caution">
    <text evidence="1">The sequence shown here is derived from an EMBL/GenBank/DDBJ whole genome shotgun (WGS) entry which is preliminary data.</text>
</comment>
<gene>
    <name evidence="1" type="ORF">GUJ93_ZPchr0001g31576</name>
</gene>
<organism evidence="1 2">
    <name type="scientific">Zizania palustris</name>
    <name type="common">Northern wild rice</name>
    <dbReference type="NCBI Taxonomy" id="103762"/>
    <lineage>
        <taxon>Eukaryota</taxon>
        <taxon>Viridiplantae</taxon>
        <taxon>Streptophyta</taxon>
        <taxon>Embryophyta</taxon>
        <taxon>Tracheophyta</taxon>
        <taxon>Spermatophyta</taxon>
        <taxon>Magnoliopsida</taxon>
        <taxon>Liliopsida</taxon>
        <taxon>Poales</taxon>
        <taxon>Poaceae</taxon>
        <taxon>BOP clade</taxon>
        <taxon>Oryzoideae</taxon>
        <taxon>Oryzeae</taxon>
        <taxon>Zizaniinae</taxon>
        <taxon>Zizania</taxon>
    </lineage>
</organism>
<evidence type="ECO:0000313" key="2">
    <source>
        <dbReference type="Proteomes" id="UP000729402"/>
    </source>
</evidence>
<dbReference type="EMBL" id="JAAALK010000288">
    <property type="protein sequence ID" value="KAG8055608.1"/>
    <property type="molecule type" value="Genomic_DNA"/>
</dbReference>
<keyword evidence="2" id="KW-1185">Reference proteome</keyword>
<dbReference type="AlphaFoldDB" id="A0A8J5VPW1"/>
<accession>A0A8J5VPW1</accession>
<proteinExistence type="predicted"/>
<name>A0A8J5VPW1_ZIZPA</name>
<sequence length="97" mass="11092">MGFGAARPRQRRRRRYRSATAIATATLSLEPAAVSPSRSYRARHGNLRANLRVLQGNSTRITIFALWPYSVFFRTTMKQNLWSCGMALHLLELLSRI</sequence>
<dbReference type="Proteomes" id="UP000729402">
    <property type="component" value="Unassembled WGS sequence"/>
</dbReference>
<protein>
    <submittedName>
        <fullName evidence="1">Uncharacterized protein</fullName>
    </submittedName>
</protein>